<dbReference type="EMBL" id="JBHRVV010000001">
    <property type="protein sequence ID" value="MFC3459634.1"/>
    <property type="molecule type" value="Genomic_DNA"/>
</dbReference>
<sequence>MSRLLFWIALIALIGFAVRAKLRAAVRRHEEDTPPRPSSPPPGMQIENMTRCAHCGLHFPASEAVRADGLDYCSPAHVRLPPQ</sequence>
<keyword evidence="3" id="KW-1185">Reference proteome</keyword>
<feature type="region of interest" description="Disordered" evidence="1">
    <location>
        <begin position="26"/>
        <end position="47"/>
    </location>
</feature>
<gene>
    <name evidence="2" type="ORF">ACFOPH_15470</name>
</gene>
<name>A0ABV7PKF8_9BURK</name>
<dbReference type="Proteomes" id="UP001595665">
    <property type="component" value="Unassembled WGS sequence"/>
</dbReference>
<reference evidence="3" key="1">
    <citation type="journal article" date="2019" name="Int. J. Syst. Evol. Microbiol.">
        <title>The Global Catalogue of Microorganisms (GCM) 10K type strain sequencing project: providing services to taxonomists for standard genome sequencing and annotation.</title>
        <authorList>
            <consortium name="The Broad Institute Genomics Platform"/>
            <consortium name="The Broad Institute Genome Sequencing Center for Infectious Disease"/>
            <person name="Wu L."/>
            <person name="Ma J."/>
        </authorList>
    </citation>
    <scope>NUCLEOTIDE SEQUENCE [LARGE SCALE GENOMIC DNA]</scope>
    <source>
        <strain evidence="3">CCM 7480</strain>
    </source>
</reference>
<protein>
    <submittedName>
        <fullName evidence="2">PP0621 family protein</fullName>
    </submittedName>
</protein>
<accession>A0ABV7PKF8</accession>
<organism evidence="2 3">
    <name type="scientific">Massilia haematophila</name>
    <dbReference type="NCBI Taxonomy" id="457923"/>
    <lineage>
        <taxon>Bacteria</taxon>
        <taxon>Pseudomonadati</taxon>
        <taxon>Pseudomonadota</taxon>
        <taxon>Betaproteobacteria</taxon>
        <taxon>Burkholderiales</taxon>
        <taxon>Oxalobacteraceae</taxon>
        <taxon>Telluria group</taxon>
        <taxon>Massilia</taxon>
    </lineage>
</organism>
<evidence type="ECO:0000313" key="2">
    <source>
        <dbReference type="EMBL" id="MFC3459634.1"/>
    </source>
</evidence>
<dbReference type="RefSeq" id="WP_379736233.1">
    <property type="nucleotide sequence ID" value="NZ_JBHRVV010000001.1"/>
</dbReference>
<dbReference type="NCBIfam" id="NF041023">
    <property type="entry name" value="PP0621_fam"/>
    <property type="match status" value="1"/>
</dbReference>
<evidence type="ECO:0000313" key="3">
    <source>
        <dbReference type="Proteomes" id="UP001595665"/>
    </source>
</evidence>
<proteinExistence type="predicted"/>
<evidence type="ECO:0000256" key="1">
    <source>
        <dbReference type="SAM" id="MobiDB-lite"/>
    </source>
</evidence>
<comment type="caution">
    <text evidence="2">The sequence shown here is derived from an EMBL/GenBank/DDBJ whole genome shotgun (WGS) entry which is preliminary data.</text>
</comment>
<dbReference type="InterPro" id="IPR049708">
    <property type="entry name" value="PP0621-like"/>
</dbReference>